<feature type="compositionally biased region" description="Low complexity" evidence="1">
    <location>
        <begin position="382"/>
        <end position="402"/>
    </location>
</feature>
<dbReference type="PANTHER" id="PTHR22705">
    <property type="entry name" value="ZINC FINGER, ZZ DOMAIN CONTAINING 3"/>
    <property type="match status" value="1"/>
</dbReference>
<evidence type="ECO:0000313" key="3">
    <source>
        <dbReference type="Proteomes" id="UP001451303"/>
    </source>
</evidence>
<name>A0ABR3DA26_NEUIN</name>
<protein>
    <submittedName>
        <fullName evidence="2">Uncharacterized protein</fullName>
    </submittedName>
</protein>
<dbReference type="EMBL" id="JAVLET010000006">
    <property type="protein sequence ID" value="KAL0469108.1"/>
    <property type="molecule type" value="Genomic_DNA"/>
</dbReference>
<feature type="compositionally biased region" description="Acidic residues" evidence="1">
    <location>
        <begin position="223"/>
        <end position="259"/>
    </location>
</feature>
<organism evidence="2 3">
    <name type="scientific">Neurospora intermedia</name>
    <dbReference type="NCBI Taxonomy" id="5142"/>
    <lineage>
        <taxon>Eukaryota</taxon>
        <taxon>Fungi</taxon>
        <taxon>Dikarya</taxon>
        <taxon>Ascomycota</taxon>
        <taxon>Pezizomycotina</taxon>
        <taxon>Sordariomycetes</taxon>
        <taxon>Sordariomycetidae</taxon>
        <taxon>Sordariales</taxon>
        <taxon>Sordariaceae</taxon>
        <taxon>Neurospora</taxon>
    </lineage>
</organism>
<gene>
    <name evidence="2" type="ORF">QR685DRAFT_445642</name>
</gene>
<dbReference type="InterPro" id="IPR037830">
    <property type="entry name" value="ZZZ3"/>
</dbReference>
<accession>A0ABR3DA26</accession>
<dbReference type="Proteomes" id="UP001451303">
    <property type="component" value="Unassembled WGS sequence"/>
</dbReference>
<evidence type="ECO:0000313" key="2">
    <source>
        <dbReference type="EMBL" id="KAL0469108.1"/>
    </source>
</evidence>
<comment type="caution">
    <text evidence="2">The sequence shown here is derived from an EMBL/GenBank/DDBJ whole genome shotgun (WGS) entry which is preliminary data.</text>
</comment>
<sequence length="462" mass="47439">MGFMPGLTITTRVSPDAGTNSPIGSSGTAGDVGAPDAETPQNAPSPTRPPVSPITPTQESARLSGPDGHGDGPIYDEQAHRHRHRQQHTTFSSSASTSSHSLTSPFTSTNNNGNNNNNNNNIPSFARGRPTFTHSQVDQVGIPPPPPQPIAFDDNPDVLALKSAITILQLQRQRATADIQALNRAKAAALSDPGAFVADLAAGRIGMDGDPLLNGPGFTGDCSSDDDDDDEDGDEDGDEDMNSEGDSVDGEDDGEDDGAEVPSSSESPHDPDGDVSMSSAGAGNALSTSTLNCLSKTWRSLPKPQTVVRCPPINWAQYAIVGESLDKLHREQLTAPTLGAPAVLSVGGVYEFKGTAAGAGAAPGGGVVSVGNGGGYAMGDTTATTDRTSTPPTTTMAATAGTEAQQSPGETLGQGQGKGQGQGQFPTLGRNEQPQRLVGIAAPYTPGRDKIERTTGRKGAKR</sequence>
<feature type="region of interest" description="Disordered" evidence="1">
    <location>
        <begin position="211"/>
        <end position="282"/>
    </location>
</feature>
<feature type="compositionally biased region" description="Low complexity" evidence="1">
    <location>
        <begin position="88"/>
        <end position="121"/>
    </location>
</feature>
<proteinExistence type="predicted"/>
<keyword evidence="3" id="KW-1185">Reference proteome</keyword>
<evidence type="ECO:0000256" key="1">
    <source>
        <dbReference type="SAM" id="MobiDB-lite"/>
    </source>
</evidence>
<feature type="region of interest" description="Disordered" evidence="1">
    <location>
        <begin position="382"/>
        <end position="462"/>
    </location>
</feature>
<feature type="compositionally biased region" description="Polar residues" evidence="1">
    <location>
        <begin position="8"/>
        <end position="28"/>
    </location>
</feature>
<feature type="region of interest" description="Disordered" evidence="1">
    <location>
        <begin position="1"/>
        <end position="130"/>
    </location>
</feature>
<feature type="compositionally biased region" description="Gly residues" evidence="1">
    <location>
        <begin position="412"/>
        <end position="422"/>
    </location>
</feature>
<reference evidence="2 3" key="1">
    <citation type="submission" date="2023-09" db="EMBL/GenBank/DDBJ databases">
        <title>Multi-omics analysis of a traditional fermented food reveals byproduct-associated fungal strains for waste-to-food upcycling.</title>
        <authorList>
            <consortium name="Lawrence Berkeley National Laboratory"/>
            <person name="Rekdal V.M."/>
            <person name="Villalobos-Escobedo J.M."/>
            <person name="Rodriguez-Valeron N."/>
            <person name="Garcia M.O."/>
            <person name="Vasquez D.P."/>
            <person name="Damayanti I."/>
            <person name="Sorensen P.M."/>
            <person name="Baidoo E.E."/>
            <person name="De Carvalho A.C."/>
            <person name="Riley R."/>
            <person name="Lipzen A."/>
            <person name="He G."/>
            <person name="Yan M."/>
            <person name="Haridas S."/>
            <person name="Daum C."/>
            <person name="Yoshinaga Y."/>
            <person name="Ng V."/>
            <person name="Grigoriev I.V."/>
            <person name="Munk R."/>
            <person name="Nuraida L."/>
            <person name="Wijaya C.H."/>
            <person name="Morales P.-C."/>
            <person name="Keasling J.D."/>
        </authorList>
    </citation>
    <scope>NUCLEOTIDE SEQUENCE [LARGE SCALE GENOMIC DNA]</scope>
    <source>
        <strain evidence="2 3">FGSC 2613</strain>
    </source>
</reference>
<dbReference type="PANTHER" id="PTHR22705:SF0">
    <property type="entry name" value="ZZ-TYPE ZINC FINGER-CONTAINING PROTEIN 3"/>
    <property type="match status" value="1"/>
</dbReference>